<dbReference type="Proteomes" id="UP000278807">
    <property type="component" value="Unassembled WGS sequence"/>
</dbReference>
<reference evidence="12" key="1">
    <citation type="submission" date="2017-02" db="UniProtKB">
        <authorList>
            <consortium name="WormBaseParasite"/>
        </authorList>
    </citation>
    <scope>IDENTIFICATION</scope>
</reference>
<dbReference type="CDD" id="cd02023">
    <property type="entry name" value="UMPK"/>
    <property type="match status" value="1"/>
</dbReference>
<dbReference type="EMBL" id="UZAE01014725">
    <property type="protein sequence ID" value="VDO14276.1"/>
    <property type="molecule type" value="Genomic_DNA"/>
</dbReference>
<dbReference type="InterPro" id="IPR003593">
    <property type="entry name" value="AAA+_ATPase"/>
</dbReference>
<dbReference type="InterPro" id="IPR000764">
    <property type="entry name" value="Uridine_kinase-like"/>
</dbReference>
<dbReference type="GO" id="GO:0004849">
    <property type="term" value="F:uridine kinase activity"/>
    <property type="evidence" value="ECO:0007669"/>
    <property type="project" value="UniProtKB-EC"/>
</dbReference>
<dbReference type="STRING" id="102285.A0A0R3TYD2"/>
<gene>
    <name evidence="10" type="ORF">HNAJ_LOCUS12855</name>
</gene>
<evidence type="ECO:0000313" key="11">
    <source>
        <dbReference type="Proteomes" id="UP000278807"/>
    </source>
</evidence>
<evidence type="ECO:0000313" key="10">
    <source>
        <dbReference type="EMBL" id="VDO14276.1"/>
    </source>
</evidence>
<dbReference type="SUPFAM" id="SSF52540">
    <property type="entry name" value="P-loop containing nucleoside triphosphate hydrolases"/>
    <property type="match status" value="2"/>
</dbReference>
<evidence type="ECO:0000256" key="3">
    <source>
        <dbReference type="ARBA" id="ARBA00012137"/>
    </source>
</evidence>
<keyword evidence="5" id="KW-0547">Nucleotide-binding</keyword>
<keyword evidence="4" id="KW-0808">Transferase</keyword>
<proteinExistence type="inferred from homology"/>
<name>A0A0R3TYD2_RODNA</name>
<reference evidence="10 11" key="2">
    <citation type="submission" date="2018-11" db="EMBL/GenBank/DDBJ databases">
        <authorList>
            <consortium name="Pathogen Informatics"/>
        </authorList>
    </citation>
    <scope>NUCLEOTIDE SEQUENCE [LARGE SCALE GENOMIC DNA]</scope>
</reference>
<keyword evidence="11" id="KW-1185">Reference proteome</keyword>
<evidence type="ECO:0000313" key="12">
    <source>
        <dbReference type="WBParaSite" id="HNAJ_0001287901-mRNA-1"/>
    </source>
</evidence>
<accession>A0A0R3TYD2</accession>
<dbReference type="SMART" id="SM00382">
    <property type="entry name" value="AAA"/>
    <property type="match status" value="1"/>
</dbReference>
<evidence type="ECO:0000256" key="6">
    <source>
        <dbReference type="ARBA" id="ARBA00022777"/>
    </source>
</evidence>
<dbReference type="NCBIfam" id="NF004018">
    <property type="entry name" value="PRK05480.1"/>
    <property type="match status" value="2"/>
</dbReference>
<protein>
    <recommendedName>
        <fullName evidence="3">uridine/cytidine kinase</fullName>
        <ecNumber evidence="3">2.7.1.48</ecNumber>
    </recommendedName>
</protein>
<sequence length="366" mass="41941">MAEYEKLTSAFQKLSENLFDSKQACFIIGISGGSGCGKTTLAKNIVKQLGQKSIIILSMDSYYKELSDEDKALAHEGRFNFDHPSAIDSQLLFKHFSMLKEGKTIEVPIYDFVTHSRTGKTVKVDGVRVIIFEGIMTYCYQELLELMDVKIFVETDAEVRLSRRLLRDIRERGRQELSDEDKALAHEGRFNFDHPSAIDSQLLFKHFSMLKEGKTIEVPIYDFVTHSRTGKTVKVDGVRVIIFEGIMTYCYQELLELMDVKIFVETDAEVRLSRRLLRDIRERGRQVNDIIRQYFSFVKPAYDNFIAPTKSRADIIVPFEDANPVAIDLLVCGIGRLLIEHLKRRCSSVRSTNATLYEEEPPLARA</sequence>
<organism evidence="12">
    <name type="scientific">Rodentolepis nana</name>
    <name type="common">Dwarf tapeworm</name>
    <name type="synonym">Hymenolepis nana</name>
    <dbReference type="NCBI Taxonomy" id="102285"/>
    <lineage>
        <taxon>Eukaryota</taxon>
        <taxon>Metazoa</taxon>
        <taxon>Spiralia</taxon>
        <taxon>Lophotrochozoa</taxon>
        <taxon>Platyhelminthes</taxon>
        <taxon>Cestoda</taxon>
        <taxon>Eucestoda</taxon>
        <taxon>Cyclophyllidea</taxon>
        <taxon>Hymenolepididae</taxon>
        <taxon>Rodentolepis</taxon>
    </lineage>
</organism>
<dbReference type="Gene3D" id="3.40.50.300">
    <property type="entry name" value="P-loop containing nucleotide triphosphate hydrolases"/>
    <property type="match status" value="2"/>
</dbReference>
<evidence type="ECO:0000256" key="5">
    <source>
        <dbReference type="ARBA" id="ARBA00022741"/>
    </source>
</evidence>
<dbReference type="Pfam" id="PF00485">
    <property type="entry name" value="PRK"/>
    <property type="match status" value="2"/>
</dbReference>
<keyword evidence="6" id="KW-0418">Kinase</keyword>
<dbReference type="UniPathway" id="UPA00574">
    <property type="reaction ID" value="UER00637"/>
</dbReference>
<dbReference type="PANTHER" id="PTHR10285">
    <property type="entry name" value="URIDINE KINASE"/>
    <property type="match status" value="1"/>
</dbReference>
<evidence type="ECO:0000256" key="2">
    <source>
        <dbReference type="ARBA" id="ARBA00005408"/>
    </source>
</evidence>
<dbReference type="OrthoDB" id="10257085at2759"/>
<evidence type="ECO:0000256" key="8">
    <source>
        <dbReference type="ARBA" id="ARBA00048909"/>
    </source>
</evidence>
<feature type="domain" description="AAA+ ATPase" evidence="9">
    <location>
        <begin position="24"/>
        <end position="181"/>
    </location>
</feature>
<dbReference type="AlphaFoldDB" id="A0A0R3TYD2"/>
<comment type="catalytic activity">
    <reaction evidence="8">
        <text>uridine + ATP = UMP + ADP + H(+)</text>
        <dbReference type="Rhea" id="RHEA:16825"/>
        <dbReference type="ChEBI" id="CHEBI:15378"/>
        <dbReference type="ChEBI" id="CHEBI:16704"/>
        <dbReference type="ChEBI" id="CHEBI:30616"/>
        <dbReference type="ChEBI" id="CHEBI:57865"/>
        <dbReference type="ChEBI" id="CHEBI:456216"/>
        <dbReference type="EC" id="2.7.1.48"/>
    </reaction>
</comment>
<evidence type="ECO:0000256" key="4">
    <source>
        <dbReference type="ARBA" id="ARBA00022679"/>
    </source>
</evidence>
<dbReference type="InterPro" id="IPR006083">
    <property type="entry name" value="PRK/URK"/>
</dbReference>
<dbReference type="WBParaSite" id="HNAJ_0001287901-mRNA-1">
    <property type="protein sequence ID" value="HNAJ_0001287901-mRNA-1"/>
    <property type="gene ID" value="HNAJ_0001287901"/>
</dbReference>
<dbReference type="InterPro" id="IPR027417">
    <property type="entry name" value="P-loop_NTPase"/>
</dbReference>
<dbReference type="EC" id="2.7.1.48" evidence="3"/>
<comment type="similarity">
    <text evidence="2">Belongs to the uridine kinase family.</text>
</comment>
<evidence type="ECO:0000259" key="9">
    <source>
        <dbReference type="SMART" id="SM00382"/>
    </source>
</evidence>
<evidence type="ECO:0000256" key="1">
    <source>
        <dbReference type="ARBA" id="ARBA00004690"/>
    </source>
</evidence>
<comment type="pathway">
    <text evidence="1">Pyrimidine metabolism; UMP biosynthesis via salvage pathway; UMP from uridine: step 1/1.</text>
</comment>
<dbReference type="GO" id="GO:0044206">
    <property type="term" value="P:UMP salvage"/>
    <property type="evidence" value="ECO:0007669"/>
    <property type="project" value="UniProtKB-UniPathway"/>
</dbReference>
<dbReference type="PRINTS" id="PR00988">
    <property type="entry name" value="URIDINKINASE"/>
</dbReference>
<dbReference type="GO" id="GO:0005524">
    <property type="term" value="F:ATP binding"/>
    <property type="evidence" value="ECO:0007669"/>
    <property type="project" value="InterPro"/>
</dbReference>
<evidence type="ECO:0000256" key="7">
    <source>
        <dbReference type="ARBA" id="ARBA00047436"/>
    </source>
</evidence>
<comment type="catalytic activity">
    <reaction evidence="7">
        <text>cytidine + ATP = CMP + ADP + H(+)</text>
        <dbReference type="Rhea" id="RHEA:24674"/>
        <dbReference type="ChEBI" id="CHEBI:15378"/>
        <dbReference type="ChEBI" id="CHEBI:17562"/>
        <dbReference type="ChEBI" id="CHEBI:30616"/>
        <dbReference type="ChEBI" id="CHEBI:60377"/>
        <dbReference type="ChEBI" id="CHEBI:456216"/>
        <dbReference type="EC" id="2.7.1.48"/>
    </reaction>
</comment>